<dbReference type="OrthoDB" id="3268930at2"/>
<evidence type="ECO:0000256" key="1">
    <source>
        <dbReference type="SAM" id="MobiDB-lite"/>
    </source>
</evidence>
<dbReference type="InterPro" id="IPR057727">
    <property type="entry name" value="WCX_dom"/>
</dbReference>
<name>A0A2A9E289_9MICO</name>
<evidence type="ECO:0000259" key="2">
    <source>
        <dbReference type="Pfam" id="PF13280"/>
    </source>
</evidence>
<accession>A0A2A9E289</accession>
<dbReference type="InterPro" id="IPR051534">
    <property type="entry name" value="CBASS_pafABC_assoc_protein"/>
</dbReference>
<dbReference type="AlphaFoldDB" id="A0A2A9E289"/>
<dbReference type="InterPro" id="IPR026881">
    <property type="entry name" value="WYL_dom"/>
</dbReference>
<dbReference type="Pfam" id="PF25583">
    <property type="entry name" value="WCX"/>
    <property type="match status" value="1"/>
</dbReference>
<feature type="domain" description="WYL" evidence="2">
    <location>
        <begin position="150"/>
        <end position="215"/>
    </location>
</feature>
<dbReference type="GO" id="GO:0000502">
    <property type="term" value="C:proteasome complex"/>
    <property type="evidence" value="ECO:0007669"/>
    <property type="project" value="UniProtKB-KW"/>
</dbReference>
<comment type="caution">
    <text evidence="4">The sequence shown here is derived from an EMBL/GenBank/DDBJ whole genome shotgun (WGS) entry which is preliminary data.</text>
</comment>
<dbReference type="EMBL" id="PDJG01000001">
    <property type="protein sequence ID" value="PFG33157.1"/>
    <property type="molecule type" value="Genomic_DNA"/>
</dbReference>
<gene>
    <name evidence="4" type="ORF">ATL42_1017</name>
</gene>
<reference evidence="4 5" key="1">
    <citation type="submission" date="2017-10" db="EMBL/GenBank/DDBJ databases">
        <title>Sequencing the genomes of 1000 actinobacteria strains.</title>
        <authorList>
            <person name="Klenk H.-P."/>
        </authorList>
    </citation>
    <scope>NUCLEOTIDE SEQUENCE [LARGE SCALE GENOMIC DNA]</scope>
    <source>
        <strain evidence="4 5">DSM 18966</strain>
    </source>
</reference>
<evidence type="ECO:0000313" key="5">
    <source>
        <dbReference type="Proteomes" id="UP000225548"/>
    </source>
</evidence>
<proteinExistence type="predicted"/>
<dbReference type="PANTHER" id="PTHR34580:SF3">
    <property type="entry name" value="PROTEIN PAFB"/>
    <property type="match status" value="1"/>
</dbReference>
<keyword evidence="5" id="KW-1185">Reference proteome</keyword>
<dbReference type="Pfam" id="PF13280">
    <property type="entry name" value="WYL"/>
    <property type="match status" value="1"/>
</dbReference>
<dbReference type="PANTHER" id="PTHR34580">
    <property type="match status" value="1"/>
</dbReference>
<feature type="region of interest" description="Disordered" evidence="1">
    <location>
        <begin position="322"/>
        <end position="353"/>
    </location>
</feature>
<feature type="compositionally biased region" description="Gly residues" evidence="1">
    <location>
        <begin position="324"/>
        <end position="337"/>
    </location>
</feature>
<evidence type="ECO:0000313" key="4">
    <source>
        <dbReference type="EMBL" id="PFG33157.1"/>
    </source>
</evidence>
<evidence type="ECO:0000259" key="3">
    <source>
        <dbReference type="Pfam" id="PF25583"/>
    </source>
</evidence>
<keyword evidence="4" id="KW-0647">Proteasome</keyword>
<feature type="compositionally biased region" description="Basic and acidic residues" evidence="1">
    <location>
        <begin position="343"/>
        <end position="353"/>
    </location>
</feature>
<sequence>MPPQTPPAARLLNLVIALMNAPARMTKAQVRSSVAGYDDAPTPEAFERMFERDKDVLREMGVPIVTVDGGGHAQDAGYRIDKDAYALAEIDLTPAELGVLSLAAQFWQDSALQVDTSRAVTKLRAVPGGGEGTDSVAGLAPRVRAGAGAYEPLLDAIVARRVVTFTYRAASTGEVRVRRVEPWKVAVRAGGWYLLGHDQDRDAPRAFRLNRIEGLVRARGDEGAYEVPTTIDVDALVGRRAPELDEVALLALLPERASALRAHGVPAVSGVAVAGREMVAVAYSSFEVMADDIAGYGDAVVVVEPGALRVAVLDRLRRAASLRGSGGHGADGTGVTGAGAVEGSERVEGDHRG</sequence>
<feature type="domain" description="WCX" evidence="3">
    <location>
        <begin position="276"/>
        <end position="320"/>
    </location>
</feature>
<organism evidence="4 5">
    <name type="scientific">Sanguibacter antarcticus</name>
    <dbReference type="NCBI Taxonomy" id="372484"/>
    <lineage>
        <taxon>Bacteria</taxon>
        <taxon>Bacillati</taxon>
        <taxon>Actinomycetota</taxon>
        <taxon>Actinomycetes</taxon>
        <taxon>Micrococcales</taxon>
        <taxon>Sanguibacteraceae</taxon>
        <taxon>Sanguibacter</taxon>
    </lineage>
</organism>
<dbReference type="PROSITE" id="PS52050">
    <property type="entry name" value="WYL"/>
    <property type="match status" value="1"/>
</dbReference>
<dbReference type="Proteomes" id="UP000225548">
    <property type="component" value="Unassembled WGS sequence"/>
</dbReference>
<protein>
    <submittedName>
        <fullName evidence="4">Proteasome accessory factor B</fullName>
    </submittedName>
</protein>